<feature type="compositionally biased region" description="Acidic residues" evidence="5">
    <location>
        <begin position="55"/>
        <end position="67"/>
    </location>
</feature>
<feature type="domain" description="Autophagy-related protein 13 N-terminal" evidence="6">
    <location>
        <begin position="84"/>
        <end position="324"/>
    </location>
</feature>
<dbReference type="GO" id="GO:0000423">
    <property type="term" value="P:mitophagy"/>
    <property type="evidence" value="ECO:0007669"/>
    <property type="project" value="TreeGrafter"/>
</dbReference>
<dbReference type="InterPro" id="IPR036570">
    <property type="entry name" value="HORMA_dom_sf"/>
</dbReference>
<feature type="compositionally biased region" description="Low complexity" evidence="5">
    <location>
        <begin position="854"/>
        <end position="871"/>
    </location>
</feature>
<feature type="compositionally biased region" description="Low complexity" evidence="5">
    <location>
        <begin position="560"/>
        <end position="570"/>
    </location>
</feature>
<feature type="compositionally biased region" description="Basic and acidic residues" evidence="5">
    <location>
        <begin position="724"/>
        <end position="735"/>
    </location>
</feature>
<feature type="compositionally biased region" description="Basic and acidic residues" evidence="5">
    <location>
        <begin position="21"/>
        <end position="39"/>
    </location>
</feature>
<dbReference type="EMBL" id="MU007017">
    <property type="protein sequence ID" value="KAF2434176.1"/>
    <property type="molecule type" value="Genomic_DNA"/>
</dbReference>
<dbReference type="GO" id="GO:0000407">
    <property type="term" value="C:phagophore assembly site"/>
    <property type="evidence" value="ECO:0007669"/>
    <property type="project" value="TreeGrafter"/>
</dbReference>
<accession>A0A9P4NYN3</accession>
<feature type="compositionally biased region" description="Low complexity" evidence="5">
    <location>
        <begin position="651"/>
        <end position="672"/>
    </location>
</feature>
<dbReference type="OrthoDB" id="70161at2759"/>
<feature type="region of interest" description="Disordered" evidence="5">
    <location>
        <begin position="1"/>
        <end position="70"/>
    </location>
</feature>
<protein>
    <recommendedName>
        <fullName evidence="2 4">Autophagy-related protein 13</fullName>
    </recommendedName>
</protein>
<reference evidence="7" key="1">
    <citation type="journal article" date="2020" name="Stud. Mycol.">
        <title>101 Dothideomycetes genomes: a test case for predicting lifestyles and emergence of pathogens.</title>
        <authorList>
            <person name="Haridas S."/>
            <person name="Albert R."/>
            <person name="Binder M."/>
            <person name="Bloem J."/>
            <person name="Labutti K."/>
            <person name="Salamov A."/>
            <person name="Andreopoulos B."/>
            <person name="Baker S."/>
            <person name="Barry K."/>
            <person name="Bills G."/>
            <person name="Bluhm B."/>
            <person name="Cannon C."/>
            <person name="Castanera R."/>
            <person name="Culley D."/>
            <person name="Daum C."/>
            <person name="Ezra D."/>
            <person name="Gonzalez J."/>
            <person name="Henrissat B."/>
            <person name="Kuo A."/>
            <person name="Liang C."/>
            <person name="Lipzen A."/>
            <person name="Lutzoni F."/>
            <person name="Magnuson J."/>
            <person name="Mondo S."/>
            <person name="Nolan M."/>
            <person name="Ohm R."/>
            <person name="Pangilinan J."/>
            <person name="Park H.-J."/>
            <person name="Ramirez L."/>
            <person name="Alfaro M."/>
            <person name="Sun H."/>
            <person name="Tritt A."/>
            <person name="Yoshinaga Y."/>
            <person name="Zwiers L.-H."/>
            <person name="Turgeon B."/>
            <person name="Goodwin S."/>
            <person name="Spatafora J."/>
            <person name="Crous P."/>
            <person name="Grigoriev I."/>
        </authorList>
    </citation>
    <scope>NUCLEOTIDE SEQUENCE</scope>
    <source>
        <strain evidence="7">CBS 130266</strain>
    </source>
</reference>
<dbReference type="GO" id="GO:1990316">
    <property type="term" value="C:Atg1/ULK1 kinase complex"/>
    <property type="evidence" value="ECO:0007669"/>
    <property type="project" value="InterPro"/>
</dbReference>
<evidence type="ECO:0000256" key="1">
    <source>
        <dbReference type="ARBA" id="ARBA00005246"/>
    </source>
</evidence>
<evidence type="ECO:0000256" key="5">
    <source>
        <dbReference type="SAM" id="MobiDB-lite"/>
    </source>
</evidence>
<dbReference type="GO" id="GO:0034497">
    <property type="term" value="P:protein localization to phagophore assembly site"/>
    <property type="evidence" value="ECO:0007669"/>
    <property type="project" value="TreeGrafter"/>
</dbReference>
<sequence length="927" mass="101569">MFPHQRPTQRVPTEPYVRGSYEGHEQPDPNPKTREELLEIARMQRATGNYRQPDLESDPSDNSESNDDNSSQIYRERRLMQLVVQHFFTKAALIIASSRVQLVQDSFEAGGVPKKDKWYGTFVDESKVLLREARIWKDWDLANGAPPVMHVEIYLDLSELNKNQSLVSIDEQGRRWNVEEALNPDEADAVSSSSGRARMHRTTQVVLERWEFEMDKNIDASDVPSVVYKKGLPLFRSLYTFARQLPAYKFSRRIARQALSSPALQLKYRIINTTRHPPSQTTDALNIPLSTTREPFLERYEFEPLQSPSGVLTIGVQFRSSCDFRVDDAESLLSSHFLANPLEYYAPNDTHHQVPHSVPSGRNRPWSDSDGGPSDQGQVYGSMSTFHRPGNALGTSPVSAIRAMQDEDSSSSTTPPPHRKPPNHRNVTEPKSSLRSEPAPAYPRRPSVSFQPFKAGSLASSPASGLQVPPSPSSSVPGRPVPFSATGFNPLAQARSNRNSLTTLPQQALRAPSLPNETAIASSASSSPKPAPINRYSSSFSHRKSRFSVDGGSKGDNDQGSSGKPSPSSSAQRGGSDLINEGQGVGGSSDSIPQTDDDNLKNFIAMLEQKKELKSFNNSDSKSRDATMRRTTAALNKYQRMRESNAQLSDSMSSSALFNRSSSSSSRQLTSLPPMIHGTSASTSSSPGKPISPHTPHTPAVPSRLSANSIANYSEPRRSRSRGGRRDIEATREEASSDTTTRDTGTTAIDIPTSPRSWAYARRSSSVTQQQRALDDEPDLYGRRSNSLPADERTDLSMSELLRVTEGHLAPPEEDRSPEPDSTTLQAYPFPASGSDSREETSRPSSVAAPANHLRGLLSRGRRGSPSFTSDRGSRYSGGGSRSSVAPEEDELIFHLSELGSASRRSLEEGRGGGASGSSAERRRGGF</sequence>
<dbReference type="PANTHER" id="PTHR13430">
    <property type="match status" value="1"/>
</dbReference>
<dbReference type="GO" id="GO:0005829">
    <property type="term" value="C:cytosol"/>
    <property type="evidence" value="ECO:0007669"/>
    <property type="project" value="TreeGrafter"/>
</dbReference>
<comment type="caution">
    <text evidence="7">The sequence shown here is derived from an EMBL/GenBank/DDBJ whole genome shotgun (WGS) entry which is preliminary data.</text>
</comment>
<evidence type="ECO:0000256" key="2">
    <source>
        <dbReference type="ARBA" id="ARBA00013801"/>
    </source>
</evidence>
<feature type="compositionally biased region" description="Low complexity" evidence="5">
    <location>
        <begin position="455"/>
        <end position="484"/>
    </location>
</feature>
<feature type="compositionally biased region" description="Polar residues" evidence="5">
    <location>
        <begin position="375"/>
        <end position="385"/>
    </location>
</feature>
<feature type="region of interest" description="Disordered" evidence="5">
    <location>
        <begin position="643"/>
        <end position="927"/>
    </location>
</feature>
<organism evidence="7 8">
    <name type="scientific">Tothia fuscella</name>
    <dbReference type="NCBI Taxonomy" id="1048955"/>
    <lineage>
        <taxon>Eukaryota</taxon>
        <taxon>Fungi</taxon>
        <taxon>Dikarya</taxon>
        <taxon>Ascomycota</taxon>
        <taxon>Pezizomycotina</taxon>
        <taxon>Dothideomycetes</taxon>
        <taxon>Pleosporomycetidae</taxon>
        <taxon>Venturiales</taxon>
        <taxon>Cylindrosympodiaceae</taxon>
        <taxon>Tothia</taxon>
    </lineage>
</organism>
<evidence type="ECO:0000259" key="6">
    <source>
        <dbReference type="Pfam" id="PF10033"/>
    </source>
</evidence>
<dbReference type="Proteomes" id="UP000800235">
    <property type="component" value="Unassembled WGS sequence"/>
</dbReference>
<evidence type="ECO:0000256" key="3">
    <source>
        <dbReference type="ARBA" id="ARBA00023006"/>
    </source>
</evidence>
<feature type="region of interest" description="Disordered" evidence="5">
    <location>
        <begin position="509"/>
        <end position="597"/>
    </location>
</feature>
<gene>
    <name evidence="7" type="ORF">EJ08DRAFT_495046</name>
</gene>
<dbReference type="Gene3D" id="6.10.140.1900">
    <property type="match status" value="1"/>
</dbReference>
<keyword evidence="3 4" id="KW-0072">Autophagy</keyword>
<dbReference type="AlphaFoldDB" id="A0A9P4NYN3"/>
<feature type="compositionally biased region" description="Polar residues" evidence="5">
    <location>
        <begin position="763"/>
        <end position="772"/>
    </location>
</feature>
<feature type="compositionally biased region" description="Basic and acidic residues" evidence="5">
    <location>
        <begin position="803"/>
        <end position="819"/>
    </location>
</feature>
<feature type="compositionally biased region" description="Low complexity" evidence="5">
    <location>
        <begin position="738"/>
        <end position="747"/>
    </location>
</feature>
<feature type="compositionally biased region" description="Polar residues" evidence="5">
    <location>
        <begin position="1"/>
        <end position="11"/>
    </location>
</feature>
<comment type="similarity">
    <text evidence="1 4">Belongs to the ATG13 family. Fungi subfamily.</text>
</comment>
<dbReference type="InterPro" id="IPR040182">
    <property type="entry name" value="ATG13"/>
</dbReference>
<proteinExistence type="inferred from homology"/>
<evidence type="ECO:0000313" key="8">
    <source>
        <dbReference type="Proteomes" id="UP000800235"/>
    </source>
</evidence>
<dbReference type="GO" id="GO:0034727">
    <property type="term" value="P:piecemeal microautophagy of the nucleus"/>
    <property type="evidence" value="ECO:0007669"/>
    <property type="project" value="TreeGrafter"/>
</dbReference>
<dbReference type="PANTHER" id="PTHR13430:SF4">
    <property type="entry name" value="AUTOPHAGY-RELATED PROTEIN 13"/>
    <property type="match status" value="1"/>
</dbReference>
<dbReference type="Gene3D" id="3.30.900.10">
    <property type="entry name" value="HORMA domain"/>
    <property type="match status" value="1"/>
</dbReference>
<evidence type="ECO:0000256" key="4">
    <source>
        <dbReference type="RuleBase" id="RU361214"/>
    </source>
</evidence>
<name>A0A9P4NYN3_9PEZI</name>
<feature type="region of interest" description="Disordered" evidence="5">
    <location>
        <begin position="348"/>
        <end position="489"/>
    </location>
</feature>
<dbReference type="Pfam" id="PF10033">
    <property type="entry name" value="ATG13"/>
    <property type="match status" value="1"/>
</dbReference>
<dbReference type="InterPro" id="IPR018731">
    <property type="entry name" value="Atg13_N"/>
</dbReference>
<evidence type="ECO:0000313" key="7">
    <source>
        <dbReference type="EMBL" id="KAF2434176.1"/>
    </source>
</evidence>
<keyword evidence="8" id="KW-1185">Reference proteome</keyword>